<dbReference type="PANTHER" id="PTHR42717:SF1">
    <property type="entry name" value="IMIDAZOLONEPROPIONASE AND RELATED AMIDOHYDROLASES"/>
    <property type="match status" value="1"/>
</dbReference>
<dbReference type="InterPro" id="IPR011059">
    <property type="entry name" value="Metal-dep_hydrolase_composite"/>
</dbReference>
<dbReference type="InterPro" id="IPR020043">
    <property type="entry name" value="Deacetylase_Atu3266-like"/>
</dbReference>
<dbReference type="EMBL" id="FLUQ01000001">
    <property type="protein sequence ID" value="SBV96462.1"/>
    <property type="molecule type" value="Genomic_DNA"/>
</dbReference>
<feature type="domain" description="Amidohydrolase-related" evidence="1">
    <location>
        <begin position="54"/>
        <end position="373"/>
    </location>
</feature>
<evidence type="ECO:0000259" key="1">
    <source>
        <dbReference type="Pfam" id="PF01979"/>
    </source>
</evidence>
<sequence length="381" mass="41013">MITDTVTRIRGGHVVDPATGESAIRDLWIVNGRVAATQPAGGGDHTDIDAAGCYVFPGLADFHLHMFQGGTEIGLQPDSVLLPQGVTMAVDQGSAGVANCDAFYAGTLAKTTVRAYAFLHLCPAGLATTRYLENIDPANFDPVAVRDVFDRYPGVFRGLKIRQSVEIAGNHGLKPLERTLRIADDLDLPVVVHTTDPAGDIEDLASMLRPGDVFSHVFHGRGQTVLDDAGNIRPAVREARKRGVFFDTADGRVHYGLKQIRLALGRGFLPDTISTDLTRISMFTAPVFGLPFIMSKYLALGMRLEDVVRAVTQTPARILGLDAAKFGTLQPGAYGDVALFTLAESAATITDKTGDTLALPRILVPQMTLRNGKVVYRNITF</sequence>
<gene>
    <name evidence="2" type="ORF">KL86DPRO_11048</name>
</gene>
<accession>A0A212JAK5</accession>
<dbReference type="Pfam" id="PF01979">
    <property type="entry name" value="Amidohydro_1"/>
    <property type="match status" value="1"/>
</dbReference>
<name>A0A212JAK5_9DELT</name>
<dbReference type="InterPro" id="IPR006680">
    <property type="entry name" value="Amidohydro-rel"/>
</dbReference>
<dbReference type="InterPro" id="IPR032466">
    <property type="entry name" value="Metal_Hydrolase"/>
</dbReference>
<proteinExistence type="predicted"/>
<dbReference type="Gene3D" id="3.20.20.140">
    <property type="entry name" value="Metal-dependent hydrolases"/>
    <property type="match status" value="1"/>
</dbReference>
<dbReference type="SUPFAM" id="SSF51556">
    <property type="entry name" value="Metallo-dependent hydrolases"/>
    <property type="match status" value="1"/>
</dbReference>
<reference evidence="2" key="1">
    <citation type="submission" date="2016-04" db="EMBL/GenBank/DDBJ databases">
        <authorList>
            <person name="Evans L.H."/>
            <person name="Alamgir A."/>
            <person name="Owens N."/>
            <person name="Weber N.D."/>
            <person name="Virtaneva K."/>
            <person name="Barbian K."/>
            <person name="Babar A."/>
            <person name="Rosenke K."/>
        </authorList>
    </citation>
    <scope>NUCLEOTIDE SEQUENCE</scope>
    <source>
        <strain evidence="2">86</strain>
    </source>
</reference>
<dbReference type="PANTHER" id="PTHR42717">
    <property type="entry name" value="DIHYDROOROTASE-RELATED"/>
    <property type="match status" value="1"/>
</dbReference>
<organism evidence="2">
    <name type="scientific">uncultured delta proteobacterium</name>
    <dbReference type="NCBI Taxonomy" id="34034"/>
    <lineage>
        <taxon>Bacteria</taxon>
        <taxon>Deltaproteobacteria</taxon>
        <taxon>environmental samples</taxon>
    </lineage>
</organism>
<dbReference type="GO" id="GO:0016810">
    <property type="term" value="F:hydrolase activity, acting on carbon-nitrogen (but not peptide) bonds"/>
    <property type="evidence" value="ECO:0007669"/>
    <property type="project" value="InterPro"/>
</dbReference>
<dbReference type="GO" id="GO:0019213">
    <property type="term" value="F:deacetylase activity"/>
    <property type="evidence" value="ECO:0007669"/>
    <property type="project" value="InterPro"/>
</dbReference>
<evidence type="ECO:0000313" key="2">
    <source>
        <dbReference type="EMBL" id="SBV96462.1"/>
    </source>
</evidence>
<dbReference type="SUPFAM" id="SSF51338">
    <property type="entry name" value="Composite domain of metallo-dependent hydrolases"/>
    <property type="match status" value="1"/>
</dbReference>
<protein>
    <recommendedName>
        <fullName evidence="1">Amidohydrolase-related domain-containing protein</fullName>
    </recommendedName>
</protein>
<dbReference type="AlphaFoldDB" id="A0A212JAK5"/>
<dbReference type="Gene3D" id="2.30.40.10">
    <property type="entry name" value="Urease, subunit C, domain 1"/>
    <property type="match status" value="1"/>
</dbReference>